<keyword evidence="1" id="KW-0812">Transmembrane</keyword>
<evidence type="ECO:0000313" key="2">
    <source>
        <dbReference type="EMBL" id="PIU98308.1"/>
    </source>
</evidence>
<feature type="transmembrane region" description="Helical" evidence="1">
    <location>
        <begin position="7"/>
        <end position="28"/>
    </location>
</feature>
<evidence type="ECO:0000313" key="3">
    <source>
        <dbReference type="Proteomes" id="UP000228949"/>
    </source>
</evidence>
<accession>A0A2M7B5A3</accession>
<proteinExistence type="predicted"/>
<dbReference type="Proteomes" id="UP000228949">
    <property type="component" value="Unassembled WGS sequence"/>
</dbReference>
<dbReference type="EMBL" id="PEVJ01000050">
    <property type="protein sequence ID" value="PIU98308.1"/>
    <property type="molecule type" value="Genomic_DNA"/>
</dbReference>
<evidence type="ECO:0000256" key="1">
    <source>
        <dbReference type="SAM" id="Phobius"/>
    </source>
</evidence>
<organism evidence="2 3">
    <name type="scientific">Candidatus Wolfebacteria bacterium CG03_land_8_20_14_0_80_40_12</name>
    <dbReference type="NCBI Taxonomy" id="1975069"/>
    <lineage>
        <taxon>Bacteria</taxon>
        <taxon>Candidatus Wolfeibacteriota</taxon>
    </lineage>
</organism>
<reference evidence="3" key="1">
    <citation type="submission" date="2017-09" db="EMBL/GenBank/DDBJ databases">
        <title>Depth-based differentiation of microbial function through sediment-hosted aquifers and enrichment of novel symbionts in the deep terrestrial subsurface.</title>
        <authorList>
            <person name="Probst A.J."/>
            <person name="Ladd B."/>
            <person name="Jarett J.K."/>
            <person name="Geller-Mcgrath D.E."/>
            <person name="Sieber C.M.K."/>
            <person name="Emerson J.B."/>
            <person name="Anantharaman K."/>
            <person name="Thomas B.C."/>
            <person name="Malmstrom R."/>
            <person name="Stieglmeier M."/>
            <person name="Klingl A."/>
            <person name="Woyke T."/>
            <person name="Ryan C.M."/>
            <person name="Banfield J.F."/>
        </authorList>
    </citation>
    <scope>NUCLEOTIDE SEQUENCE [LARGE SCALE GENOMIC DNA]</scope>
</reference>
<sequence>MKKFLKIILIIIAAIVVLILGLIGFGFLQREYQIAKLSDYYQELAKKCKETDSFGCCITSVNIMAGGGHKLAPETGCPEGFQGNMLECISSYVWCEPVKKSNKEIDYSEPAYFEYGKTILVKSFKVGPVGGLFEIKNTDTPIDGMTIEIPKGALDKEINFSAGYNDGVLKNVRGEWSEITGVLYSEQLVDLMSKPMLIRISMKYSGDPKAVVPYAIDEKGKIHSLTTLSMDKESRTFSYATFYIPLTFTWTNVY</sequence>
<gene>
    <name evidence="2" type="ORF">COS61_02060</name>
</gene>
<keyword evidence="1" id="KW-1133">Transmembrane helix</keyword>
<protein>
    <submittedName>
        <fullName evidence="2">Uncharacterized protein</fullName>
    </submittedName>
</protein>
<name>A0A2M7B5A3_9BACT</name>
<dbReference type="AlphaFoldDB" id="A0A2M7B5A3"/>
<comment type="caution">
    <text evidence="2">The sequence shown here is derived from an EMBL/GenBank/DDBJ whole genome shotgun (WGS) entry which is preliminary data.</text>
</comment>
<keyword evidence="1" id="KW-0472">Membrane</keyword>